<keyword evidence="3" id="KW-1185">Reference proteome</keyword>
<name>A0A1X6WY03_9MICO</name>
<dbReference type="Pfam" id="PF12005">
    <property type="entry name" value="DUF3499"/>
    <property type="match status" value="1"/>
</dbReference>
<dbReference type="InterPro" id="IPR021888">
    <property type="entry name" value="DUF3499"/>
</dbReference>
<organism evidence="2 3">
    <name type="scientific">Brachybacterium nesterenkovii</name>
    <dbReference type="NCBI Taxonomy" id="47847"/>
    <lineage>
        <taxon>Bacteria</taxon>
        <taxon>Bacillati</taxon>
        <taxon>Actinomycetota</taxon>
        <taxon>Actinomycetes</taxon>
        <taxon>Micrococcales</taxon>
        <taxon>Dermabacteraceae</taxon>
        <taxon>Brachybacterium</taxon>
    </lineage>
</organism>
<dbReference type="Proteomes" id="UP000195981">
    <property type="component" value="Unassembled WGS sequence"/>
</dbReference>
<evidence type="ECO:0000313" key="2">
    <source>
        <dbReference type="EMBL" id="SLM90750.1"/>
    </source>
</evidence>
<reference evidence="2 3" key="1">
    <citation type="submission" date="2017-02" db="EMBL/GenBank/DDBJ databases">
        <authorList>
            <person name="Peterson S.W."/>
        </authorList>
    </citation>
    <scope>NUCLEOTIDE SEQUENCE [LARGE SCALE GENOMIC DNA]</scope>
    <source>
        <strain evidence="2 3">CIP104813</strain>
    </source>
</reference>
<proteinExistence type="predicted"/>
<evidence type="ECO:0008006" key="4">
    <source>
        <dbReference type="Google" id="ProtNLM"/>
    </source>
</evidence>
<accession>A0A1X6WY03</accession>
<sequence>MLGPLARASEPHSYDLCAEHSAGMTVPRGWRVIRVPGTAEASDELVALADAVRPRPSAPPAQPVEHPRPGRPPHLQVVRSPHE</sequence>
<evidence type="ECO:0000313" key="3">
    <source>
        <dbReference type="Proteomes" id="UP000195981"/>
    </source>
</evidence>
<dbReference type="EMBL" id="FWFG01000050">
    <property type="protein sequence ID" value="SLM90750.1"/>
    <property type="molecule type" value="Genomic_DNA"/>
</dbReference>
<protein>
    <recommendedName>
        <fullName evidence="4">DUF3499 domain-containing protein</fullName>
    </recommendedName>
</protein>
<evidence type="ECO:0000256" key="1">
    <source>
        <dbReference type="SAM" id="MobiDB-lite"/>
    </source>
</evidence>
<gene>
    <name evidence="2" type="ORF">FM110_05480</name>
</gene>
<feature type="region of interest" description="Disordered" evidence="1">
    <location>
        <begin position="54"/>
        <end position="83"/>
    </location>
</feature>
<dbReference type="AlphaFoldDB" id="A0A1X6WY03"/>